<name>A0A7K0DXW2_9NOCA</name>
<proteinExistence type="predicted"/>
<reference evidence="1 2" key="1">
    <citation type="submission" date="2019-10" db="EMBL/GenBank/DDBJ databases">
        <title>Nocardia macrotermitis sp. nov. and Nocardia aurantia sp. nov., isolated from the gut of fungus growing-termite Macrotermes natalensis.</title>
        <authorList>
            <person name="Benndorf R."/>
            <person name="Schwitalla J."/>
            <person name="Martin K."/>
            <person name="De Beer W."/>
            <person name="Kaster A.-K."/>
            <person name="Vollmers J."/>
            <person name="Poulsen M."/>
            <person name="Beemelmanns C."/>
        </authorList>
    </citation>
    <scope>NUCLEOTIDE SEQUENCE [LARGE SCALE GENOMIC DNA]</scope>
    <source>
        <strain evidence="1 2">RB56</strain>
    </source>
</reference>
<dbReference type="AlphaFoldDB" id="A0A7K0DXW2"/>
<dbReference type="RefSeq" id="WP_153347467.1">
    <property type="nucleotide sequence ID" value="NZ_WEGI01000013.1"/>
</dbReference>
<dbReference type="SUPFAM" id="SSF69635">
    <property type="entry name" value="Type III secretory system chaperone-like"/>
    <property type="match status" value="1"/>
</dbReference>
<gene>
    <name evidence="1" type="ORF">NRB56_57700</name>
</gene>
<dbReference type="Gene3D" id="3.30.1460.10">
    <property type="match status" value="1"/>
</dbReference>
<sequence>MSAAETAQLIEDTLRDHEIEYSRDTPETFVAILPGERKYRTPVMLTVSEPGVRFESFVCRKPEENADGVHSFMLRRNARLYGVAYALDQMGDIYLVGRIATSAVSADELDRILGQILQATDDDFNTLLELGFAGAIRREWDWRVSRGESLRNLRAFAHLVDDEDAQARVAESE</sequence>
<dbReference type="OrthoDB" id="3212317at2"/>
<evidence type="ECO:0008006" key="3">
    <source>
        <dbReference type="Google" id="ProtNLM"/>
    </source>
</evidence>
<dbReference type="Pfam" id="PF10722">
    <property type="entry name" value="YbjN"/>
    <property type="match status" value="1"/>
</dbReference>
<dbReference type="InterPro" id="IPR019660">
    <property type="entry name" value="Put_sensory_transdc_reg_YbjN"/>
</dbReference>
<accession>A0A7K0DXW2</accession>
<dbReference type="Proteomes" id="UP000431401">
    <property type="component" value="Unassembled WGS sequence"/>
</dbReference>
<evidence type="ECO:0000313" key="2">
    <source>
        <dbReference type="Proteomes" id="UP000431401"/>
    </source>
</evidence>
<organism evidence="1 2">
    <name type="scientific">Nocardia aurantia</name>
    <dbReference type="NCBI Taxonomy" id="2585199"/>
    <lineage>
        <taxon>Bacteria</taxon>
        <taxon>Bacillati</taxon>
        <taxon>Actinomycetota</taxon>
        <taxon>Actinomycetes</taxon>
        <taxon>Mycobacteriales</taxon>
        <taxon>Nocardiaceae</taxon>
        <taxon>Nocardia</taxon>
    </lineage>
</organism>
<keyword evidence="2" id="KW-1185">Reference proteome</keyword>
<evidence type="ECO:0000313" key="1">
    <source>
        <dbReference type="EMBL" id="MQY30172.1"/>
    </source>
</evidence>
<protein>
    <recommendedName>
        <fullName evidence="3">YbjN domain-containing protein</fullName>
    </recommendedName>
</protein>
<dbReference type="EMBL" id="WEGI01000013">
    <property type="protein sequence ID" value="MQY30172.1"/>
    <property type="molecule type" value="Genomic_DNA"/>
</dbReference>
<comment type="caution">
    <text evidence="1">The sequence shown here is derived from an EMBL/GenBank/DDBJ whole genome shotgun (WGS) entry which is preliminary data.</text>
</comment>